<dbReference type="AlphaFoldDB" id="B8H7T1"/>
<feature type="transmembrane region" description="Helical" evidence="1">
    <location>
        <begin position="491"/>
        <end position="509"/>
    </location>
</feature>
<dbReference type="EMBL" id="CP001341">
    <property type="protein sequence ID" value="ACL41734.1"/>
    <property type="molecule type" value="Genomic_DNA"/>
</dbReference>
<feature type="transmembrane region" description="Helical" evidence="1">
    <location>
        <begin position="344"/>
        <end position="366"/>
    </location>
</feature>
<reference evidence="2" key="1">
    <citation type="submission" date="2009-01" db="EMBL/GenBank/DDBJ databases">
        <title>Complete sequence of chromosome of Arthrobacter chlorophenolicus A6.</title>
        <authorList>
            <consortium name="US DOE Joint Genome Institute"/>
            <person name="Lucas S."/>
            <person name="Copeland A."/>
            <person name="Lapidus A."/>
            <person name="Glavina del Rio T."/>
            <person name="Tice H."/>
            <person name="Bruce D."/>
            <person name="Goodwin L."/>
            <person name="Pitluck S."/>
            <person name="Goltsman E."/>
            <person name="Clum A."/>
            <person name="Larimer F."/>
            <person name="Land M."/>
            <person name="Hauser L."/>
            <person name="Kyrpides N."/>
            <person name="Mikhailova N."/>
            <person name="Jansson J."/>
            <person name="Richardson P."/>
        </authorList>
    </citation>
    <scope>NUCLEOTIDE SEQUENCE [LARGE SCALE GENOMIC DNA]</scope>
    <source>
        <strain evidence="2">A6</strain>
    </source>
</reference>
<dbReference type="KEGG" id="ach:Achl_3780"/>
<evidence type="ECO:0000256" key="1">
    <source>
        <dbReference type="SAM" id="Phobius"/>
    </source>
</evidence>
<feature type="transmembrane region" description="Helical" evidence="1">
    <location>
        <begin position="391"/>
        <end position="412"/>
    </location>
</feature>
<keyword evidence="1" id="KW-0472">Membrane</keyword>
<organism evidence="2 3">
    <name type="scientific">Pseudarthrobacter chlorophenolicus (strain ATCC 700700 / DSM 12829 / CIP 107037 / JCM 12360 / KCTC 9906 / NCIMB 13794 / A6)</name>
    <name type="common">Arthrobacter chlorophenolicus</name>
    <dbReference type="NCBI Taxonomy" id="452863"/>
    <lineage>
        <taxon>Bacteria</taxon>
        <taxon>Bacillati</taxon>
        <taxon>Actinomycetota</taxon>
        <taxon>Actinomycetes</taxon>
        <taxon>Micrococcales</taxon>
        <taxon>Micrococcaceae</taxon>
        <taxon>Pseudarthrobacter</taxon>
    </lineage>
</organism>
<feature type="transmembrane region" description="Helical" evidence="1">
    <location>
        <begin position="203"/>
        <end position="220"/>
    </location>
</feature>
<feature type="transmembrane region" description="Helical" evidence="1">
    <location>
        <begin position="322"/>
        <end position="338"/>
    </location>
</feature>
<feature type="transmembrane region" description="Helical" evidence="1">
    <location>
        <begin position="464"/>
        <end position="485"/>
    </location>
</feature>
<feature type="transmembrane region" description="Helical" evidence="1">
    <location>
        <begin position="146"/>
        <end position="168"/>
    </location>
</feature>
<dbReference type="STRING" id="452863.Achl_3780"/>
<evidence type="ECO:0000313" key="2">
    <source>
        <dbReference type="EMBL" id="ACL41734.1"/>
    </source>
</evidence>
<dbReference type="InterPro" id="IPR046264">
    <property type="entry name" value="DUF6297"/>
</dbReference>
<dbReference type="Pfam" id="PF19814">
    <property type="entry name" value="DUF6297"/>
    <property type="match status" value="1"/>
</dbReference>
<protein>
    <submittedName>
        <fullName evidence="2">Integral membrane protein</fullName>
    </submittedName>
</protein>
<sequence>MQASEQSVGTVPVAGRNLSRQLVSFTRRQSRAYNRSLTSFGDAFADVYTSVLALGCAAAIAVSFVAALRGEMVRADPLSSGVEVHSPVAVPAELLWVLLTYGVLAGILMAARRLGPVAVTGAQGAWWLPLPLDRGPMVLPTFRRRIFWVGLGSTAAYVPLSILTGLGLATFEHALAAVTFGACCLAVLGIAALLQPDGRTPRRALAGAFLALAPLAALPALAGRMWPLAVSALAAAVILRRALHRAGAVPGTDLIRGGNVSGHAGASVFFLDTNELLRSFAGPPRPVAASRAGRFYARPAGSPFAGLVKADVAAFLRLQPPVVVPLLWLAACLAVLVSDAGLPAWMQLAFIALAGCVVASGMGAVARRTALLPELDALLPLPRAAVRVSRLLMPALALAAWMTLLMGTLALLGAGGPLLPAMGALAGIGMGAGCLRGATRPPADWTLPPVDTPMGPVPRAQLSSLLRGLDVTVLSLLPVGIALFVGQALPVLVLTQAAVSLAAVLVVLLSGTKPASGRQ</sequence>
<name>B8H7T1_PSECP</name>
<proteinExistence type="predicted"/>
<keyword evidence="1" id="KW-0812">Transmembrane</keyword>
<evidence type="ECO:0000313" key="3">
    <source>
        <dbReference type="Proteomes" id="UP000002505"/>
    </source>
</evidence>
<dbReference type="Proteomes" id="UP000002505">
    <property type="component" value="Chromosome"/>
</dbReference>
<feature type="transmembrane region" description="Helical" evidence="1">
    <location>
        <begin position="47"/>
        <end position="68"/>
    </location>
</feature>
<feature type="transmembrane region" description="Helical" evidence="1">
    <location>
        <begin position="88"/>
        <end position="111"/>
    </location>
</feature>
<keyword evidence="3" id="KW-1185">Reference proteome</keyword>
<gene>
    <name evidence="2" type="ordered locus">Achl_3780</name>
</gene>
<feature type="transmembrane region" description="Helical" evidence="1">
    <location>
        <begin position="174"/>
        <end position="194"/>
    </location>
</feature>
<dbReference type="eggNOG" id="ENOG502ZAIR">
    <property type="taxonomic scope" value="Bacteria"/>
</dbReference>
<dbReference type="HOGENOM" id="CLU_524589_0_0_11"/>
<keyword evidence="1" id="KW-1133">Transmembrane helix</keyword>
<accession>B8H7T1</accession>